<accession>A0A5C3MNC3</accession>
<dbReference type="PANTHER" id="PTHR31465">
    <property type="entry name" value="PROTEIN RTA1-RELATED"/>
    <property type="match status" value="1"/>
</dbReference>
<dbReference type="InterPro" id="IPR007568">
    <property type="entry name" value="RTA1"/>
</dbReference>
<feature type="transmembrane region" description="Helical" evidence="5">
    <location>
        <begin position="236"/>
        <end position="254"/>
    </location>
</feature>
<sequence length="312" mass="34600">MNATGLAITGSSIPKDLVWDVSPYHYIPTQWITILFLVLFGISGALHIAEAVLFRLWFLFPTAILSVFGELIGWSGRLWSTYNIPLDTPFLMQLSSTIIAPTPFLAGIFVIFGRITRRLGPQYSRLTPRMYTIIFCTSDVVALVLQAFGGGLASGSSESSVKLGTRIMLAGISFQLAIISIFMLLVLEYLIRYHIDHPVRAPMTQATSSQDTLGSPMPIEWTANGPRGLVDKRLKLMIIGMCFSTLCLFIRSIYRTIELADGWDGRIIGTQVYFNVLDGTMVFLAIFTLNVFHPGFLLRAAGSSNRSFLEKP</sequence>
<proteinExistence type="predicted"/>
<feature type="transmembrane region" description="Helical" evidence="5">
    <location>
        <begin position="133"/>
        <end position="155"/>
    </location>
</feature>
<reference evidence="6 7" key="1">
    <citation type="journal article" date="2019" name="Nat. Ecol. Evol.">
        <title>Megaphylogeny resolves global patterns of mushroom evolution.</title>
        <authorList>
            <person name="Varga T."/>
            <person name="Krizsan K."/>
            <person name="Foldi C."/>
            <person name="Dima B."/>
            <person name="Sanchez-Garcia M."/>
            <person name="Sanchez-Ramirez S."/>
            <person name="Szollosi G.J."/>
            <person name="Szarkandi J.G."/>
            <person name="Papp V."/>
            <person name="Albert L."/>
            <person name="Andreopoulos W."/>
            <person name="Angelini C."/>
            <person name="Antonin V."/>
            <person name="Barry K.W."/>
            <person name="Bougher N.L."/>
            <person name="Buchanan P."/>
            <person name="Buyck B."/>
            <person name="Bense V."/>
            <person name="Catcheside P."/>
            <person name="Chovatia M."/>
            <person name="Cooper J."/>
            <person name="Damon W."/>
            <person name="Desjardin D."/>
            <person name="Finy P."/>
            <person name="Geml J."/>
            <person name="Haridas S."/>
            <person name="Hughes K."/>
            <person name="Justo A."/>
            <person name="Karasinski D."/>
            <person name="Kautmanova I."/>
            <person name="Kiss B."/>
            <person name="Kocsube S."/>
            <person name="Kotiranta H."/>
            <person name="LaButti K.M."/>
            <person name="Lechner B.E."/>
            <person name="Liimatainen K."/>
            <person name="Lipzen A."/>
            <person name="Lukacs Z."/>
            <person name="Mihaltcheva S."/>
            <person name="Morgado L.N."/>
            <person name="Niskanen T."/>
            <person name="Noordeloos M.E."/>
            <person name="Ohm R.A."/>
            <person name="Ortiz-Santana B."/>
            <person name="Ovrebo C."/>
            <person name="Racz N."/>
            <person name="Riley R."/>
            <person name="Savchenko A."/>
            <person name="Shiryaev A."/>
            <person name="Soop K."/>
            <person name="Spirin V."/>
            <person name="Szebenyi C."/>
            <person name="Tomsovsky M."/>
            <person name="Tulloss R.E."/>
            <person name="Uehling J."/>
            <person name="Grigoriev I.V."/>
            <person name="Vagvolgyi C."/>
            <person name="Papp T."/>
            <person name="Martin F.M."/>
            <person name="Miettinen O."/>
            <person name="Hibbett D.S."/>
            <person name="Nagy L.G."/>
        </authorList>
    </citation>
    <scope>NUCLEOTIDE SEQUENCE [LARGE SCALE GENOMIC DNA]</scope>
    <source>
        <strain evidence="6 7">OMC1185</strain>
    </source>
</reference>
<protein>
    <submittedName>
        <fullName evidence="6">RTA1 like protein</fullName>
    </submittedName>
</protein>
<dbReference type="Pfam" id="PF04479">
    <property type="entry name" value="RTA1"/>
    <property type="match status" value="1"/>
</dbReference>
<feature type="transmembrane region" description="Helical" evidence="5">
    <location>
        <begin position="94"/>
        <end position="112"/>
    </location>
</feature>
<keyword evidence="2 5" id="KW-0812">Transmembrane</keyword>
<evidence type="ECO:0000256" key="2">
    <source>
        <dbReference type="ARBA" id="ARBA00022692"/>
    </source>
</evidence>
<dbReference type="STRING" id="5364.A0A5C3MNC3"/>
<dbReference type="Proteomes" id="UP000305948">
    <property type="component" value="Unassembled WGS sequence"/>
</dbReference>
<dbReference type="PANTHER" id="PTHR31465:SF9">
    <property type="entry name" value="SPHINGOID LONG-CHAIN BASE TRANSPORTER RSB1"/>
    <property type="match status" value="1"/>
</dbReference>
<organism evidence="6 7">
    <name type="scientific">Heliocybe sulcata</name>
    <dbReference type="NCBI Taxonomy" id="5364"/>
    <lineage>
        <taxon>Eukaryota</taxon>
        <taxon>Fungi</taxon>
        <taxon>Dikarya</taxon>
        <taxon>Basidiomycota</taxon>
        <taxon>Agaricomycotina</taxon>
        <taxon>Agaricomycetes</taxon>
        <taxon>Gloeophyllales</taxon>
        <taxon>Gloeophyllaceae</taxon>
        <taxon>Heliocybe</taxon>
    </lineage>
</organism>
<keyword evidence="3 5" id="KW-1133">Transmembrane helix</keyword>
<evidence type="ECO:0000313" key="7">
    <source>
        <dbReference type="Proteomes" id="UP000305948"/>
    </source>
</evidence>
<evidence type="ECO:0000313" key="6">
    <source>
        <dbReference type="EMBL" id="TFK46774.1"/>
    </source>
</evidence>
<feature type="transmembrane region" description="Helical" evidence="5">
    <location>
        <begin position="281"/>
        <end position="301"/>
    </location>
</feature>
<dbReference type="GO" id="GO:0000324">
    <property type="term" value="C:fungal-type vacuole"/>
    <property type="evidence" value="ECO:0007669"/>
    <property type="project" value="TreeGrafter"/>
</dbReference>
<dbReference type="AlphaFoldDB" id="A0A5C3MNC3"/>
<name>A0A5C3MNC3_9AGAM</name>
<comment type="subcellular location">
    <subcellularLocation>
        <location evidence="1">Membrane</location>
        <topology evidence="1">Multi-pass membrane protein</topology>
    </subcellularLocation>
</comment>
<dbReference type="EMBL" id="ML213527">
    <property type="protein sequence ID" value="TFK46774.1"/>
    <property type="molecule type" value="Genomic_DNA"/>
</dbReference>
<keyword evidence="7" id="KW-1185">Reference proteome</keyword>
<keyword evidence="4 5" id="KW-0472">Membrane</keyword>
<evidence type="ECO:0000256" key="1">
    <source>
        <dbReference type="ARBA" id="ARBA00004141"/>
    </source>
</evidence>
<evidence type="ECO:0000256" key="5">
    <source>
        <dbReference type="SAM" id="Phobius"/>
    </source>
</evidence>
<evidence type="ECO:0000256" key="4">
    <source>
        <dbReference type="ARBA" id="ARBA00023136"/>
    </source>
</evidence>
<gene>
    <name evidence="6" type="ORF">OE88DRAFT_1739123</name>
</gene>
<feature type="transmembrane region" description="Helical" evidence="5">
    <location>
        <begin position="167"/>
        <end position="191"/>
    </location>
</feature>
<dbReference type="OrthoDB" id="3358017at2759"/>
<feature type="transmembrane region" description="Helical" evidence="5">
    <location>
        <begin position="31"/>
        <end position="49"/>
    </location>
</feature>
<feature type="transmembrane region" description="Helical" evidence="5">
    <location>
        <begin position="56"/>
        <end position="74"/>
    </location>
</feature>
<evidence type="ECO:0000256" key="3">
    <source>
        <dbReference type="ARBA" id="ARBA00022989"/>
    </source>
</evidence>
<dbReference type="GO" id="GO:0005886">
    <property type="term" value="C:plasma membrane"/>
    <property type="evidence" value="ECO:0007669"/>
    <property type="project" value="TreeGrafter"/>
</dbReference>